<dbReference type="InterPro" id="IPR017871">
    <property type="entry name" value="ABC_transporter-like_CS"/>
</dbReference>
<dbReference type="InterPro" id="IPR003439">
    <property type="entry name" value="ABC_transporter-like_ATP-bd"/>
</dbReference>
<evidence type="ECO:0000256" key="4">
    <source>
        <dbReference type="ARBA" id="ARBA00022741"/>
    </source>
</evidence>
<accession>K9WV07</accession>
<feature type="domain" description="ABC transmembrane type-1" evidence="10">
    <location>
        <begin position="42"/>
        <end position="334"/>
    </location>
</feature>
<dbReference type="Pfam" id="PF00005">
    <property type="entry name" value="ABC_tran"/>
    <property type="match status" value="1"/>
</dbReference>
<keyword evidence="6 8" id="KW-1133">Transmembrane helix</keyword>
<dbReference type="PANTHER" id="PTHR24221">
    <property type="entry name" value="ATP-BINDING CASSETTE SUB-FAMILY B"/>
    <property type="match status" value="1"/>
</dbReference>
<dbReference type="KEGG" id="csg:Cylst_1045"/>
<gene>
    <name evidence="11" type="ORF">Cylst_1045</name>
</gene>
<keyword evidence="2" id="KW-0813">Transport</keyword>
<evidence type="ECO:0000256" key="3">
    <source>
        <dbReference type="ARBA" id="ARBA00022692"/>
    </source>
</evidence>
<comment type="subcellular location">
    <subcellularLocation>
        <location evidence="1">Cell membrane</location>
        <topology evidence="1">Multi-pass membrane protein</topology>
    </subcellularLocation>
</comment>
<dbReference type="AlphaFoldDB" id="K9WV07"/>
<feature type="transmembrane region" description="Helical" evidence="8">
    <location>
        <begin position="90"/>
        <end position="113"/>
    </location>
</feature>
<keyword evidence="3 8" id="KW-0812">Transmembrane</keyword>
<dbReference type="PROSITE" id="PS50929">
    <property type="entry name" value="ABC_TM1F"/>
    <property type="match status" value="1"/>
</dbReference>
<dbReference type="Pfam" id="PF00664">
    <property type="entry name" value="ABC_membrane"/>
    <property type="match status" value="1"/>
</dbReference>
<evidence type="ECO:0000256" key="8">
    <source>
        <dbReference type="SAM" id="Phobius"/>
    </source>
</evidence>
<evidence type="ECO:0000256" key="5">
    <source>
        <dbReference type="ARBA" id="ARBA00022840"/>
    </source>
</evidence>
<evidence type="ECO:0000256" key="1">
    <source>
        <dbReference type="ARBA" id="ARBA00004651"/>
    </source>
</evidence>
<dbReference type="GO" id="GO:0016887">
    <property type="term" value="F:ATP hydrolysis activity"/>
    <property type="evidence" value="ECO:0007669"/>
    <property type="project" value="InterPro"/>
</dbReference>
<dbReference type="Gene3D" id="3.40.50.300">
    <property type="entry name" value="P-loop containing nucleotide triphosphate hydrolases"/>
    <property type="match status" value="1"/>
</dbReference>
<evidence type="ECO:0000256" key="2">
    <source>
        <dbReference type="ARBA" id="ARBA00022448"/>
    </source>
</evidence>
<dbReference type="HOGENOM" id="CLU_000604_84_3_3"/>
<reference evidence="11 12" key="1">
    <citation type="submission" date="2012-06" db="EMBL/GenBank/DDBJ databases">
        <title>Finished chromosome of genome of Cylindrospermum stagnale PCC 7417.</title>
        <authorList>
            <consortium name="US DOE Joint Genome Institute"/>
            <person name="Gugger M."/>
            <person name="Coursin T."/>
            <person name="Rippka R."/>
            <person name="Tandeau De Marsac N."/>
            <person name="Huntemann M."/>
            <person name="Wei C.-L."/>
            <person name="Han J."/>
            <person name="Detter J.C."/>
            <person name="Han C."/>
            <person name="Tapia R."/>
            <person name="Chen A."/>
            <person name="Kyrpides N."/>
            <person name="Mavromatis K."/>
            <person name="Markowitz V."/>
            <person name="Szeto E."/>
            <person name="Ivanova N."/>
            <person name="Pagani I."/>
            <person name="Pati A."/>
            <person name="Goodwin L."/>
            <person name="Nordberg H.P."/>
            <person name="Cantor M.N."/>
            <person name="Hua S.X."/>
            <person name="Woyke T."/>
            <person name="Kerfeld C.A."/>
        </authorList>
    </citation>
    <scope>NUCLEOTIDE SEQUENCE [LARGE SCALE GENOMIC DNA]</scope>
    <source>
        <strain evidence="11 12">PCC 7417</strain>
    </source>
</reference>
<dbReference type="PANTHER" id="PTHR24221:SF589">
    <property type="entry name" value="ABC TRANSPORTER"/>
    <property type="match status" value="1"/>
</dbReference>
<keyword evidence="7 8" id="KW-0472">Membrane</keyword>
<dbReference type="InterPro" id="IPR027417">
    <property type="entry name" value="P-loop_NTPase"/>
</dbReference>
<feature type="transmembrane region" description="Helical" evidence="8">
    <location>
        <begin position="269"/>
        <end position="290"/>
    </location>
</feature>
<dbReference type="STRING" id="56107.Cylst_1045"/>
<feature type="transmembrane region" description="Helical" evidence="8">
    <location>
        <begin position="191"/>
        <end position="209"/>
    </location>
</feature>
<evidence type="ECO:0000259" key="9">
    <source>
        <dbReference type="PROSITE" id="PS50893"/>
    </source>
</evidence>
<proteinExistence type="predicted"/>
<evidence type="ECO:0000313" key="11">
    <source>
        <dbReference type="EMBL" id="AFZ23362.1"/>
    </source>
</evidence>
<evidence type="ECO:0000256" key="6">
    <source>
        <dbReference type="ARBA" id="ARBA00022989"/>
    </source>
</evidence>
<dbReference type="InterPro" id="IPR036640">
    <property type="entry name" value="ABC1_TM_sf"/>
</dbReference>
<dbReference type="GO" id="GO:0005524">
    <property type="term" value="F:ATP binding"/>
    <property type="evidence" value="ECO:0007669"/>
    <property type="project" value="UniProtKB-KW"/>
</dbReference>
<feature type="domain" description="ABC transporter" evidence="9">
    <location>
        <begin position="391"/>
        <end position="624"/>
    </location>
</feature>
<dbReference type="SUPFAM" id="SSF52540">
    <property type="entry name" value="P-loop containing nucleoside triphosphate hydrolases"/>
    <property type="match status" value="1"/>
</dbReference>
<dbReference type="SMART" id="SM00382">
    <property type="entry name" value="AAA"/>
    <property type="match status" value="1"/>
</dbReference>
<keyword evidence="12" id="KW-1185">Reference proteome</keyword>
<organism evidence="11 12">
    <name type="scientific">Cylindrospermum stagnale PCC 7417</name>
    <dbReference type="NCBI Taxonomy" id="56107"/>
    <lineage>
        <taxon>Bacteria</taxon>
        <taxon>Bacillati</taxon>
        <taxon>Cyanobacteriota</taxon>
        <taxon>Cyanophyceae</taxon>
        <taxon>Nostocales</taxon>
        <taxon>Nostocaceae</taxon>
        <taxon>Cylindrospermum</taxon>
    </lineage>
</organism>
<dbReference type="CDD" id="cd03254">
    <property type="entry name" value="ABCC_Glucan_exporter_like"/>
    <property type="match status" value="1"/>
</dbReference>
<dbReference type="InterPro" id="IPR039421">
    <property type="entry name" value="Type_1_exporter"/>
</dbReference>
<name>K9WV07_9NOST</name>
<dbReference type="Gene3D" id="1.20.1560.10">
    <property type="entry name" value="ABC transporter type 1, transmembrane domain"/>
    <property type="match status" value="1"/>
</dbReference>
<dbReference type="CDD" id="cd18544">
    <property type="entry name" value="ABC_6TM_TmrA_like"/>
    <property type="match status" value="1"/>
</dbReference>
<feature type="transmembrane region" description="Helical" evidence="8">
    <location>
        <begin position="158"/>
        <end position="185"/>
    </location>
</feature>
<evidence type="ECO:0000313" key="12">
    <source>
        <dbReference type="Proteomes" id="UP000010475"/>
    </source>
</evidence>
<dbReference type="eggNOG" id="COG1132">
    <property type="taxonomic scope" value="Bacteria"/>
</dbReference>
<dbReference type="GO" id="GO:0005886">
    <property type="term" value="C:plasma membrane"/>
    <property type="evidence" value="ECO:0007669"/>
    <property type="project" value="UniProtKB-SubCell"/>
</dbReference>
<keyword evidence="4" id="KW-0547">Nucleotide-binding</keyword>
<evidence type="ECO:0000259" key="10">
    <source>
        <dbReference type="PROSITE" id="PS50929"/>
    </source>
</evidence>
<dbReference type="GO" id="GO:0034040">
    <property type="term" value="F:ATPase-coupled lipid transmembrane transporter activity"/>
    <property type="evidence" value="ECO:0007669"/>
    <property type="project" value="TreeGrafter"/>
</dbReference>
<dbReference type="PROSITE" id="PS00211">
    <property type="entry name" value="ABC_TRANSPORTER_1"/>
    <property type="match status" value="1"/>
</dbReference>
<dbReference type="InterPro" id="IPR011527">
    <property type="entry name" value="ABC1_TM_dom"/>
</dbReference>
<sequence>MPAMSISKPRKKSHQEHRGRDNDWRLFLRLVPYARRSRRLLALSMCLLVPLALANAVQPLLIGQAISLIRQEPSIHEFLKNRPLSEGLNILQGLLVVAIAIRLGLLGLQGYLVQKLGQKITAEIREDLFKHVISLAVRFFDRTPVGKLITRLTSDVEVLGDVFSTGAIGIVSDLFFMLVIIGLMFSIQWQLAGLLMLLLIPITWVIIYFQQQYRQANYKAREELSALNSQLQENIIGMNIVQLFRREKFNAELFRATNKRYTKEVDQTIIYDSAVSGTLEWISLIAIASVLGLGGWLLLGNQLTFGILSTFILYAQQLFDPLRNFAEKFTVLQSGFTAIERVGDILDEPIEIRDLPNSQASILDFKFGYIDEIIANLEAQNFNNHDELGEIRFEHVWFAYKDNDYVIKDLDFTINPGEKIALVGPTGAGKTSIIRLLCRLYEPTQGRILIDGLDIKELPQAELRRYLAVILQEGFLFAGDVKSNISLGDIYTFEEIQQAAENTNINEFINQLPQGYDTQLRERGTNLSSGQKQLLAFARAAIRNPQILVLDEATASLDVGTEALIQKALNQLLTKRTAIIIAHRLSTIRNVDRIFVLKRGQLIEQGSHDQLLEQGGLYATLHNLQMLGIKGE</sequence>
<dbReference type="Proteomes" id="UP000010475">
    <property type="component" value="Chromosome"/>
</dbReference>
<dbReference type="FunFam" id="3.40.50.300:FF:000287">
    <property type="entry name" value="Multidrug ABC transporter ATP-binding protein"/>
    <property type="match status" value="1"/>
</dbReference>
<keyword evidence="5" id="KW-0067">ATP-binding</keyword>
<dbReference type="EMBL" id="CP003642">
    <property type="protein sequence ID" value="AFZ23362.1"/>
    <property type="molecule type" value="Genomic_DNA"/>
</dbReference>
<dbReference type="InterPro" id="IPR003593">
    <property type="entry name" value="AAA+_ATPase"/>
</dbReference>
<protein>
    <submittedName>
        <fullName evidence="11">ABC-type multidrug transport system, ATPase and permease component</fullName>
    </submittedName>
</protein>
<dbReference type="GO" id="GO:0140359">
    <property type="term" value="F:ABC-type transporter activity"/>
    <property type="evidence" value="ECO:0007669"/>
    <property type="project" value="InterPro"/>
</dbReference>
<dbReference type="PATRIC" id="fig|56107.3.peg.1181"/>
<evidence type="ECO:0000256" key="7">
    <source>
        <dbReference type="ARBA" id="ARBA00023136"/>
    </source>
</evidence>
<dbReference type="SUPFAM" id="SSF90123">
    <property type="entry name" value="ABC transporter transmembrane region"/>
    <property type="match status" value="1"/>
</dbReference>
<dbReference type="PROSITE" id="PS50893">
    <property type="entry name" value="ABC_TRANSPORTER_2"/>
    <property type="match status" value="1"/>
</dbReference>